<dbReference type="AlphaFoldDB" id="A0A238JER7"/>
<dbReference type="OrthoDB" id="7851997at2"/>
<evidence type="ECO:0000259" key="1">
    <source>
        <dbReference type="Pfam" id="PF06114"/>
    </source>
</evidence>
<sequence length="178" mass="19925">MPRKYPSYPYIEPMVCGKSDDEIEAIVRKLLAQNPDLSVQDGGPMDALCRALEVDVEYSDVPNEILLDVPLDRNAVIFLPKNSKTRHDRLATATGLGHWLLHVPPTRKARPDVGIQALYEPTETKAFEEARRFAFALLMPIEAFKSLWYEGGGQLTAETLNVPTQSVYDRAKILDLAS</sequence>
<evidence type="ECO:0000313" key="3">
    <source>
        <dbReference type="Proteomes" id="UP000225972"/>
    </source>
</evidence>
<keyword evidence="3" id="KW-1185">Reference proteome</keyword>
<dbReference type="Proteomes" id="UP000225972">
    <property type="component" value="Unassembled WGS sequence"/>
</dbReference>
<name>A0A238JER7_9RHOB</name>
<accession>A0A238JER7</accession>
<evidence type="ECO:0000313" key="2">
    <source>
        <dbReference type="EMBL" id="SMX28647.1"/>
    </source>
</evidence>
<reference evidence="3" key="1">
    <citation type="submission" date="2017-05" db="EMBL/GenBank/DDBJ databases">
        <authorList>
            <person name="Rodrigo-Torres L."/>
            <person name="Arahal R. D."/>
            <person name="Lucena T."/>
        </authorList>
    </citation>
    <scope>NUCLEOTIDE SEQUENCE [LARGE SCALE GENOMIC DNA]</scope>
    <source>
        <strain evidence="3">CECT 8649</strain>
    </source>
</reference>
<feature type="domain" description="IrrE N-terminal-like" evidence="1">
    <location>
        <begin position="49"/>
        <end position="171"/>
    </location>
</feature>
<dbReference type="Pfam" id="PF06114">
    <property type="entry name" value="Peptidase_M78"/>
    <property type="match status" value="1"/>
</dbReference>
<proteinExistence type="predicted"/>
<gene>
    <name evidence="2" type="ORF">TRP8649_02772</name>
</gene>
<protein>
    <recommendedName>
        <fullName evidence="1">IrrE N-terminal-like domain-containing protein</fullName>
    </recommendedName>
</protein>
<dbReference type="EMBL" id="FXXP01000002">
    <property type="protein sequence ID" value="SMX28647.1"/>
    <property type="molecule type" value="Genomic_DNA"/>
</dbReference>
<dbReference type="RefSeq" id="WP_099246138.1">
    <property type="nucleotide sequence ID" value="NZ_FXXP01000002.1"/>
</dbReference>
<organism evidence="2 3">
    <name type="scientific">Pelagimonas phthalicica</name>
    <dbReference type="NCBI Taxonomy" id="1037362"/>
    <lineage>
        <taxon>Bacteria</taxon>
        <taxon>Pseudomonadati</taxon>
        <taxon>Pseudomonadota</taxon>
        <taxon>Alphaproteobacteria</taxon>
        <taxon>Rhodobacterales</taxon>
        <taxon>Roseobacteraceae</taxon>
        <taxon>Pelagimonas</taxon>
    </lineage>
</organism>
<dbReference type="InterPro" id="IPR010359">
    <property type="entry name" value="IrrE_HExxH"/>
</dbReference>